<comment type="caution">
    <text evidence="2">The sequence shown here is derived from an EMBL/GenBank/DDBJ whole genome shotgun (WGS) entry which is preliminary data.</text>
</comment>
<evidence type="ECO:0000313" key="2">
    <source>
        <dbReference type="EMBL" id="MFC4986603.1"/>
    </source>
</evidence>
<dbReference type="AlphaFoldDB" id="A0ABD5QA23"/>
<keyword evidence="3" id="KW-1185">Reference proteome</keyword>
<keyword evidence="1" id="KW-1133">Transmembrane helix</keyword>
<organism evidence="2 3">
    <name type="scientific">Saliphagus infecundisoli</name>
    <dbReference type="NCBI Taxonomy" id="1849069"/>
    <lineage>
        <taxon>Archaea</taxon>
        <taxon>Methanobacteriati</taxon>
        <taxon>Methanobacteriota</taxon>
        <taxon>Stenosarchaea group</taxon>
        <taxon>Halobacteria</taxon>
        <taxon>Halobacteriales</taxon>
        <taxon>Natrialbaceae</taxon>
        <taxon>Saliphagus</taxon>
    </lineage>
</organism>
<accession>A0ABD5QA23</accession>
<keyword evidence="1" id="KW-0812">Transmembrane</keyword>
<evidence type="ECO:0000313" key="3">
    <source>
        <dbReference type="Proteomes" id="UP001595925"/>
    </source>
</evidence>
<dbReference type="Proteomes" id="UP001595925">
    <property type="component" value="Unassembled WGS sequence"/>
</dbReference>
<feature type="transmembrane region" description="Helical" evidence="1">
    <location>
        <begin position="12"/>
        <end position="32"/>
    </location>
</feature>
<sequence>MSLPSIYTPEGAFAYMLAVIGLALVTAVVYLLSFAGATVPF</sequence>
<dbReference type="EMBL" id="JBHSJG010000005">
    <property type="protein sequence ID" value="MFC4986603.1"/>
    <property type="molecule type" value="Genomic_DNA"/>
</dbReference>
<evidence type="ECO:0008006" key="4">
    <source>
        <dbReference type="Google" id="ProtNLM"/>
    </source>
</evidence>
<name>A0ABD5QA23_9EURY</name>
<proteinExistence type="predicted"/>
<keyword evidence="1" id="KW-0472">Membrane</keyword>
<reference evidence="2 3" key="1">
    <citation type="journal article" date="2019" name="Int. J. Syst. Evol. Microbiol.">
        <title>The Global Catalogue of Microorganisms (GCM) 10K type strain sequencing project: providing services to taxonomists for standard genome sequencing and annotation.</title>
        <authorList>
            <consortium name="The Broad Institute Genomics Platform"/>
            <consortium name="The Broad Institute Genome Sequencing Center for Infectious Disease"/>
            <person name="Wu L."/>
            <person name="Ma J."/>
        </authorList>
    </citation>
    <scope>NUCLEOTIDE SEQUENCE [LARGE SCALE GENOMIC DNA]</scope>
    <source>
        <strain evidence="2 3">CGMCC 1.15824</strain>
    </source>
</reference>
<protein>
    <recommendedName>
        <fullName evidence="4">NADH dehydrogenase subunit 6</fullName>
    </recommendedName>
</protein>
<evidence type="ECO:0000256" key="1">
    <source>
        <dbReference type="SAM" id="Phobius"/>
    </source>
</evidence>
<dbReference type="RefSeq" id="WP_263623621.1">
    <property type="nucleotide sequence ID" value="NZ_JAIVEF010000003.1"/>
</dbReference>
<gene>
    <name evidence="2" type="ORF">ACFPFO_02180</name>
</gene>